<sequence length="1362" mass="148716">MAMRGGPRLQVGSAAWIAEERESALSIARSEIEEFSFSARNEIDWLNEHMAEIFSDNQMNVAELFKTPGKLRGKTPRTARKAEHSSLRKPLSNMFPATPKGAPNPFAMSSLPQPRSPPIQVAEDKAEPPVCHIESPAKPAVVHPPHRVEARAPVSLADSGYHGSQSQDTIPFDCFDKDIEMSDSPQRDLHTSDPPLPHPSDPAELRSPSAGSVNEIYRSIDENQTTQATAYVTANSAPIPLSAMVQPGSPFAARTRLPIMSPRSPPPKETASPVPQSPQKSSSPLKLTSPRNSSFSPEKRASSPGRGLSKPTEVFGESANKGIDEGDGVADADEVRSPSDASSPIRPIVRKSSMNFASLPPREPLASNKSLGGARVSRTSHLGLSRQSYPSRQTEGKSLGSAIRQGSSEDEHDDMDVDEAITSQKEDAASHSRSYTQMLQDQISMLGKAQSTGPRPSKSLAILLPAQQSVSTTQLQSQLAPAPAARKPSPRSKHSVPAPGAFPEDDDEDEWIRSPNNAVAPASPKYAPLDDRPSDPVEDASAKSKAGESEFGLPKSGPGSPAKTAFMPERTSKHGKSASVPTLPTMVQLDADMQDVALKKIVSISNPTLSTVAEDDLAPSPPKSPTRSFRDSPLKQIKNKVTSLIKGSKVLMAGSAAISAEAKLSLLQSPSMTKLGYHPSPSVESFETDSAVVYPDLSRQISATSAPLSPSRSNSSRRTRASAERERLEAKERERHEKEREREKEKEMKEAKRLAEQMDKLERVREEEREKARVFSEEQERIAAMEKRIAARKEQEKAAQRPAQPRPHDIRTSGPGPKNALRSPAKPTATPRRIKGQTEQADKGAPDELDMEMTEATTAIPPQSISRPATASSMRQGTKRPLKPTKDPLVKPKQAPKMILVNTTASQQVHSSNSIIATTLQDTLGPHPGSAKPLNGKASQTSLHGKASDQSFKSSASSSTNRPRALDMAAKLKQQEKREAQRKRDAKLELERKRAAQAEERRQEQQRKLEAERQREEERKAAQRKADIEKAKQTKAPPPATRSQPNGPPQYNLSEKATARPPSRLGSMMHQGSRLVNTDLSSGTKGPSKRPLPQEAGEESSRAPQQQRALTSFPSKEEKRMRMSVEFDEDIDMMETHNPRIIKGPPIRPSTGFKKDVPKPMYGNGYTNPPSSSASRDFFKDTVRAQHNQAVQHPLDMAKFSKGTIPFAPQPNPGLSHHTPVRPGGAAIPPKSAKPVARSSPRFQNGEAIELPDIQTDDDSDDDDDGHAPIAPWADSPALKAALLAQERVDPMQVFGPPAPLNMEEVFNKTKDRWNKFRARTSSANWSGADRLTEEEMRKDLAARDRMRRDGGWSYELSKEVS</sequence>
<feature type="compositionally biased region" description="Acidic residues" evidence="8">
    <location>
        <begin position="1255"/>
        <end position="1265"/>
    </location>
</feature>
<feature type="region of interest" description="Disordered" evidence="8">
    <location>
        <begin position="1202"/>
        <end position="1276"/>
    </location>
</feature>
<feature type="compositionally biased region" description="Basic residues" evidence="8">
    <location>
        <begin position="69"/>
        <end position="79"/>
    </location>
</feature>
<evidence type="ECO:0000256" key="5">
    <source>
        <dbReference type="ARBA" id="ARBA00022829"/>
    </source>
</evidence>
<dbReference type="GeneID" id="87829062"/>
<dbReference type="PANTHER" id="PTHR13142:SF1">
    <property type="entry name" value="INNER CENTROMERE PROTEIN"/>
    <property type="match status" value="1"/>
</dbReference>
<evidence type="ECO:0000313" key="11">
    <source>
        <dbReference type="Proteomes" id="UP001302602"/>
    </source>
</evidence>
<feature type="compositionally biased region" description="Low complexity" evidence="8">
    <location>
        <begin position="467"/>
        <end position="487"/>
    </location>
</feature>
<feature type="domain" description="Inner centromere protein ARK-binding" evidence="9">
    <location>
        <begin position="1253"/>
        <end position="1307"/>
    </location>
</feature>
<feature type="compositionally biased region" description="Polar residues" evidence="8">
    <location>
        <begin position="1165"/>
        <end position="1175"/>
    </location>
</feature>
<evidence type="ECO:0000313" key="10">
    <source>
        <dbReference type="EMBL" id="KAK4125446.1"/>
    </source>
</evidence>
<dbReference type="GO" id="GO:0007059">
    <property type="term" value="P:chromosome segregation"/>
    <property type="evidence" value="ECO:0007669"/>
    <property type="project" value="UniProtKB-KW"/>
</dbReference>
<evidence type="ECO:0000256" key="3">
    <source>
        <dbReference type="ARBA" id="ARBA00010042"/>
    </source>
</evidence>
<dbReference type="RefSeq" id="XP_062649217.1">
    <property type="nucleotide sequence ID" value="XM_062792293.1"/>
</dbReference>
<feature type="compositionally biased region" description="Polar residues" evidence="8">
    <location>
        <begin position="1102"/>
        <end position="1114"/>
    </location>
</feature>
<feature type="compositionally biased region" description="Low complexity" evidence="8">
    <location>
        <begin position="272"/>
        <end position="290"/>
    </location>
</feature>
<dbReference type="PANTHER" id="PTHR13142">
    <property type="entry name" value="INNER CENTROMERE PROTEIN"/>
    <property type="match status" value="1"/>
</dbReference>
<accession>A0AAN6U5H0</accession>
<dbReference type="Proteomes" id="UP001302602">
    <property type="component" value="Unassembled WGS sequence"/>
</dbReference>
<feature type="compositionally biased region" description="Basic and acidic residues" evidence="8">
    <location>
        <begin position="528"/>
        <end position="548"/>
    </location>
</feature>
<dbReference type="InterPro" id="IPR005635">
    <property type="entry name" value="Inner_centromere_prot_ARK-bd"/>
</dbReference>
<comment type="similarity">
    <text evidence="3">Belongs to the INCENP family.</text>
</comment>
<feature type="region of interest" description="Disordered" evidence="8">
    <location>
        <begin position="176"/>
        <end position="221"/>
    </location>
</feature>
<comment type="caution">
    <text evidence="10">The sequence shown here is derived from an EMBL/GenBank/DDBJ whole genome shotgun (WGS) entry which is preliminary data.</text>
</comment>
<keyword evidence="4" id="KW-0963">Cytoplasm</keyword>
<feature type="region of interest" description="Disordered" evidence="8">
    <location>
        <begin position="240"/>
        <end position="581"/>
    </location>
</feature>
<dbReference type="Pfam" id="PF03941">
    <property type="entry name" value="INCENP_ARK-bind"/>
    <property type="match status" value="1"/>
</dbReference>
<evidence type="ECO:0000256" key="1">
    <source>
        <dbReference type="ARBA" id="ARBA00004123"/>
    </source>
</evidence>
<keyword evidence="6" id="KW-0206">Cytoskeleton</keyword>
<feature type="region of interest" description="Disordered" evidence="8">
    <location>
        <begin position="697"/>
        <end position="1121"/>
    </location>
</feature>
<feature type="compositionally biased region" description="Polar residues" evidence="8">
    <location>
        <begin position="699"/>
        <end position="710"/>
    </location>
</feature>
<dbReference type="GO" id="GO:0005634">
    <property type="term" value="C:nucleus"/>
    <property type="evidence" value="ECO:0007669"/>
    <property type="project" value="UniProtKB-SubCell"/>
</dbReference>
<evidence type="ECO:0000256" key="6">
    <source>
        <dbReference type="ARBA" id="ARBA00023212"/>
    </source>
</evidence>
<keyword evidence="5" id="KW-0159">Chromosome partition</keyword>
<protein>
    <recommendedName>
        <fullName evidence="9">Inner centromere protein ARK-binding domain-containing protein</fullName>
    </recommendedName>
</protein>
<reference evidence="10" key="2">
    <citation type="submission" date="2023-05" db="EMBL/GenBank/DDBJ databases">
        <authorList>
            <consortium name="Lawrence Berkeley National Laboratory"/>
            <person name="Steindorff A."/>
            <person name="Hensen N."/>
            <person name="Bonometti L."/>
            <person name="Westerberg I."/>
            <person name="Brannstrom I.O."/>
            <person name="Guillou S."/>
            <person name="Cros-Aarteil S."/>
            <person name="Calhoun S."/>
            <person name="Haridas S."/>
            <person name="Kuo A."/>
            <person name="Mondo S."/>
            <person name="Pangilinan J."/>
            <person name="Riley R."/>
            <person name="Labutti K."/>
            <person name="Andreopoulos B."/>
            <person name="Lipzen A."/>
            <person name="Chen C."/>
            <person name="Yanf M."/>
            <person name="Daum C."/>
            <person name="Ng V."/>
            <person name="Clum A."/>
            <person name="Ohm R."/>
            <person name="Martin F."/>
            <person name="Silar P."/>
            <person name="Natvig D."/>
            <person name="Lalanne C."/>
            <person name="Gautier V."/>
            <person name="Ament-Velasquez S.L."/>
            <person name="Kruys A."/>
            <person name="Hutchinson M.I."/>
            <person name="Powell A.J."/>
            <person name="Barry K."/>
            <person name="Miller A.N."/>
            <person name="Grigoriev I.V."/>
            <person name="Debuchy R."/>
            <person name="Gladieux P."/>
            <person name="Thoren M.H."/>
            <person name="Johannesson H."/>
        </authorList>
    </citation>
    <scope>NUCLEOTIDE SEQUENCE</scope>
    <source>
        <strain evidence="10">CBS 731.68</strain>
    </source>
</reference>
<feature type="compositionally biased region" description="Basic and acidic residues" evidence="8">
    <location>
        <begin position="176"/>
        <end position="191"/>
    </location>
</feature>
<dbReference type="GO" id="GO:0005819">
    <property type="term" value="C:spindle"/>
    <property type="evidence" value="ECO:0007669"/>
    <property type="project" value="UniProtKB-SubCell"/>
</dbReference>
<evidence type="ECO:0000256" key="8">
    <source>
        <dbReference type="SAM" id="MobiDB-lite"/>
    </source>
</evidence>
<comment type="subcellular location">
    <subcellularLocation>
        <location evidence="2">Cytoplasm</location>
        <location evidence="2">Cytoskeleton</location>
        <location evidence="2">Spindle</location>
    </subcellularLocation>
    <subcellularLocation>
        <location evidence="1">Nucleus</location>
    </subcellularLocation>
</comment>
<evidence type="ECO:0000256" key="2">
    <source>
        <dbReference type="ARBA" id="ARBA00004186"/>
    </source>
</evidence>
<proteinExistence type="inferred from homology"/>
<feature type="compositionally biased region" description="Polar residues" evidence="8">
    <location>
        <begin position="377"/>
        <end position="393"/>
    </location>
</feature>
<feature type="compositionally biased region" description="Polar residues" evidence="8">
    <location>
        <begin position="1074"/>
        <end position="1085"/>
    </location>
</feature>
<feature type="compositionally biased region" description="Polar residues" evidence="8">
    <location>
        <begin position="1041"/>
        <end position="1055"/>
    </location>
</feature>
<dbReference type="EMBL" id="MU853225">
    <property type="protein sequence ID" value="KAK4125446.1"/>
    <property type="molecule type" value="Genomic_DNA"/>
</dbReference>
<reference evidence="10" key="1">
    <citation type="journal article" date="2023" name="Mol. Phylogenet. Evol.">
        <title>Genome-scale phylogeny and comparative genomics of the fungal order Sordariales.</title>
        <authorList>
            <person name="Hensen N."/>
            <person name="Bonometti L."/>
            <person name="Westerberg I."/>
            <person name="Brannstrom I.O."/>
            <person name="Guillou S."/>
            <person name="Cros-Aarteil S."/>
            <person name="Calhoun S."/>
            <person name="Haridas S."/>
            <person name="Kuo A."/>
            <person name="Mondo S."/>
            <person name="Pangilinan J."/>
            <person name="Riley R."/>
            <person name="LaButti K."/>
            <person name="Andreopoulos B."/>
            <person name="Lipzen A."/>
            <person name="Chen C."/>
            <person name="Yan M."/>
            <person name="Daum C."/>
            <person name="Ng V."/>
            <person name="Clum A."/>
            <person name="Steindorff A."/>
            <person name="Ohm R.A."/>
            <person name="Martin F."/>
            <person name="Silar P."/>
            <person name="Natvig D.O."/>
            <person name="Lalanne C."/>
            <person name="Gautier V."/>
            <person name="Ament-Velasquez S.L."/>
            <person name="Kruys A."/>
            <person name="Hutchinson M.I."/>
            <person name="Powell A.J."/>
            <person name="Barry K."/>
            <person name="Miller A.N."/>
            <person name="Grigoriev I.V."/>
            <person name="Debuchy R."/>
            <person name="Gladieux P."/>
            <person name="Hiltunen Thoren M."/>
            <person name="Johannesson H."/>
        </authorList>
    </citation>
    <scope>NUCLEOTIDE SEQUENCE</scope>
    <source>
        <strain evidence="10">CBS 731.68</strain>
    </source>
</reference>
<feature type="compositionally biased region" description="Basic and acidic residues" evidence="8">
    <location>
        <begin position="721"/>
        <end position="799"/>
    </location>
</feature>
<name>A0AAN6U5H0_9PEZI</name>
<feature type="region of interest" description="Disordered" evidence="8">
    <location>
        <begin position="1137"/>
        <end position="1176"/>
    </location>
</feature>
<evidence type="ECO:0000259" key="9">
    <source>
        <dbReference type="Pfam" id="PF03941"/>
    </source>
</evidence>
<keyword evidence="11" id="KW-1185">Reference proteome</keyword>
<feature type="region of interest" description="Disordered" evidence="8">
    <location>
        <begin position="69"/>
        <end position="124"/>
    </location>
</feature>
<feature type="compositionally biased region" description="Acidic residues" evidence="8">
    <location>
        <begin position="408"/>
        <end position="419"/>
    </location>
</feature>
<feature type="region of interest" description="Disordered" evidence="8">
    <location>
        <begin position="609"/>
        <end position="634"/>
    </location>
</feature>
<organism evidence="10 11">
    <name type="scientific">Parathielavia appendiculata</name>
    <dbReference type="NCBI Taxonomy" id="2587402"/>
    <lineage>
        <taxon>Eukaryota</taxon>
        <taxon>Fungi</taxon>
        <taxon>Dikarya</taxon>
        <taxon>Ascomycota</taxon>
        <taxon>Pezizomycotina</taxon>
        <taxon>Sordariomycetes</taxon>
        <taxon>Sordariomycetidae</taxon>
        <taxon>Sordariales</taxon>
        <taxon>Chaetomiaceae</taxon>
        <taxon>Parathielavia</taxon>
    </lineage>
</organism>
<feature type="compositionally biased region" description="Polar residues" evidence="8">
    <location>
        <begin position="431"/>
        <end position="454"/>
    </location>
</feature>
<feature type="compositionally biased region" description="Basic and acidic residues" evidence="8">
    <location>
        <begin position="973"/>
        <end position="1032"/>
    </location>
</feature>
<evidence type="ECO:0000256" key="4">
    <source>
        <dbReference type="ARBA" id="ARBA00022490"/>
    </source>
</evidence>
<keyword evidence="7" id="KW-0539">Nucleus</keyword>
<gene>
    <name evidence="10" type="ORF">N657DRAFT_642167</name>
</gene>
<feature type="compositionally biased region" description="Low complexity" evidence="8">
    <location>
        <begin position="948"/>
        <end position="959"/>
    </location>
</feature>
<evidence type="ECO:0000256" key="7">
    <source>
        <dbReference type="ARBA" id="ARBA00023242"/>
    </source>
</evidence>
<feature type="compositionally biased region" description="Polar residues" evidence="8">
    <location>
        <begin position="901"/>
        <end position="922"/>
    </location>
</feature>
<feature type="compositionally biased region" description="Polar residues" evidence="8">
    <location>
        <begin position="855"/>
        <end position="876"/>
    </location>
</feature>